<evidence type="ECO:0000313" key="1">
    <source>
        <dbReference type="EMBL" id="OGF61438.1"/>
    </source>
</evidence>
<dbReference type="GO" id="GO:0008649">
    <property type="term" value="F:rRNA methyltransferase activity"/>
    <property type="evidence" value="ECO:0007669"/>
    <property type="project" value="InterPro"/>
</dbReference>
<dbReference type="AlphaFoldDB" id="A0A1F5VDU7"/>
<comment type="caution">
    <text evidence="1">The sequence shown here is derived from an EMBL/GenBank/DDBJ whole genome shotgun (WGS) entry which is preliminary data.</text>
</comment>
<dbReference type="EMBL" id="MFGW01000195">
    <property type="protein sequence ID" value="OGF61438.1"/>
    <property type="molecule type" value="Genomic_DNA"/>
</dbReference>
<proteinExistence type="predicted"/>
<gene>
    <name evidence="1" type="ORF">A2Y62_12090</name>
</gene>
<dbReference type="STRING" id="1817863.A2Y62_12090"/>
<reference evidence="1 2" key="1">
    <citation type="journal article" date="2016" name="Nat. Commun.">
        <title>Thousands of microbial genomes shed light on interconnected biogeochemical processes in an aquifer system.</title>
        <authorList>
            <person name="Anantharaman K."/>
            <person name="Brown C.T."/>
            <person name="Hug L.A."/>
            <person name="Sharon I."/>
            <person name="Castelle C.J."/>
            <person name="Probst A.J."/>
            <person name="Thomas B.C."/>
            <person name="Singh A."/>
            <person name="Wilkins M.J."/>
            <person name="Karaoz U."/>
            <person name="Brodie E.L."/>
            <person name="Williams K.H."/>
            <person name="Hubbard S.S."/>
            <person name="Banfield J.F."/>
        </authorList>
    </citation>
    <scope>NUCLEOTIDE SEQUENCE [LARGE SCALE GENOMIC DNA]</scope>
</reference>
<evidence type="ECO:0000313" key="2">
    <source>
        <dbReference type="Proteomes" id="UP000178943"/>
    </source>
</evidence>
<dbReference type="Gene3D" id="3.40.50.150">
    <property type="entry name" value="Vaccinia Virus protein VP39"/>
    <property type="match status" value="1"/>
</dbReference>
<accession>A0A1F5VDU7</accession>
<dbReference type="CDD" id="cd02440">
    <property type="entry name" value="AdoMet_MTases"/>
    <property type="match status" value="1"/>
</dbReference>
<dbReference type="InterPro" id="IPR003682">
    <property type="entry name" value="rRNA_ssu_MeTfrase_G"/>
</dbReference>
<protein>
    <recommendedName>
        <fullName evidence="3">16S rRNA m7G methyltransferase</fullName>
    </recommendedName>
</protein>
<dbReference type="Pfam" id="PF02527">
    <property type="entry name" value="GidB"/>
    <property type="match status" value="1"/>
</dbReference>
<name>A0A1F5VDU7_9BACT</name>
<sequence length="188" mass="21855">MMTGKERRNKKEHMIKEYIRIVMDTGRKAGVTGYRNQEEIEKYLIGINKEAVGAMNLEGEGADVGSGNGSLAVVVKWYYPEKRVYCVERNRRKAAFIRQAMHRLKIEGVEVIAADLHEIRGGHRWDWVILREVRLDEKLMVDIESCLNEEGRIYWITSMAKAEELRQKLGTETKILKVLQEGYCLVRR</sequence>
<evidence type="ECO:0008006" key="3">
    <source>
        <dbReference type="Google" id="ProtNLM"/>
    </source>
</evidence>
<dbReference type="InterPro" id="IPR029063">
    <property type="entry name" value="SAM-dependent_MTases_sf"/>
</dbReference>
<dbReference type="SUPFAM" id="SSF53335">
    <property type="entry name" value="S-adenosyl-L-methionine-dependent methyltransferases"/>
    <property type="match status" value="1"/>
</dbReference>
<organism evidence="1 2">
    <name type="scientific">Candidatus Fischerbacteria bacterium RBG_13_37_8</name>
    <dbReference type="NCBI Taxonomy" id="1817863"/>
    <lineage>
        <taxon>Bacteria</taxon>
        <taxon>Candidatus Fischeribacteriota</taxon>
    </lineage>
</organism>
<dbReference type="Proteomes" id="UP000178943">
    <property type="component" value="Unassembled WGS sequence"/>
</dbReference>
<dbReference type="GO" id="GO:0005737">
    <property type="term" value="C:cytoplasm"/>
    <property type="evidence" value="ECO:0007669"/>
    <property type="project" value="InterPro"/>
</dbReference>